<name>A0AAE0MXQ1_9PEZI</name>
<proteinExistence type="predicted"/>
<dbReference type="InterPro" id="IPR002469">
    <property type="entry name" value="Peptidase_S9B_N"/>
</dbReference>
<reference evidence="2" key="2">
    <citation type="submission" date="2023-06" db="EMBL/GenBank/DDBJ databases">
        <authorList>
            <consortium name="Lawrence Berkeley National Laboratory"/>
            <person name="Haridas S."/>
            <person name="Hensen N."/>
            <person name="Bonometti L."/>
            <person name="Westerberg I."/>
            <person name="Brannstrom I.O."/>
            <person name="Guillou S."/>
            <person name="Cros-Aarteil S."/>
            <person name="Calhoun S."/>
            <person name="Kuo A."/>
            <person name="Mondo S."/>
            <person name="Pangilinan J."/>
            <person name="Riley R."/>
            <person name="Labutti K."/>
            <person name="Andreopoulos B."/>
            <person name="Lipzen A."/>
            <person name="Chen C."/>
            <person name="Yanf M."/>
            <person name="Daum C."/>
            <person name="Ng V."/>
            <person name="Clum A."/>
            <person name="Steindorff A."/>
            <person name="Ohm R."/>
            <person name="Martin F."/>
            <person name="Silar P."/>
            <person name="Natvig D."/>
            <person name="Lalanne C."/>
            <person name="Gautier V."/>
            <person name="Ament-Velasquez S.L."/>
            <person name="Kruys A."/>
            <person name="Hutchinson M.I."/>
            <person name="Powell A.J."/>
            <person name="Barry K."/>
            <person name="Miller A.N."/>
            <person name="Grigoriev I.V."/>
            <person name="Debuchy R."/>
            <person name="Gladieux P."/>
            <person name="Thoren M.H."/>
            <person name="Johannesson H."/>
        </authorList>
    </citation>
    <scope>NUCLEOTIDE SEQUENCE</scope>
    <source>
        <strain evidence="2">CBS 958.72</strain>
    </source>
</reference>
<comment type="caution">
    <text evidence="2">The sequence shown here is derived from an EMBL/GenBank/DDBJ whole genome shotgun (WGS) entry which is preliminary data.</text>
</comment>
<dbReference type="GO" id="GO:0006508">
    <property type="term" value="P:proteolysis"/>
    <property type="evidence" value="ECO:0007669"/>
    <property type="project" value="InterPro"/>
</dbReference>
<keyword evidence="3" id="KW-1185">Reference proteome</keyword>
<gene>
    <name evidence="2" type="ORF">B0T24DRAFT_671732</name>
</gene>
<evidence type="ECO:0000259" key="1">
    <source>
        <dbReference type="Pfam" id="PF00930"/>
    </source>
</evidence>
<dbReference type="Pfam" id="PF00930">
    <property type="entry name" value="DPPIV_N"/>
    <property type="match status" value="1"/>
</dbReference>
<accession>A0AAE0MXQ1</accession>
<dbReference type="EMBL" id="JAULSN010000014">
    <property type="protein sequence ID" value="KAK3360817.1"/>
    <property type="molecule type" value="Genomic_DNA"/>
</dbReference>
<dbReference type="AlphaFoldDB" id="A0AAE0MXQ1"/>
<evidence type="ECO:0000313" key="2">
    <source>
        <dbReference type="EMBL" id="KAK3360817.1"/>
    </source>
</evidence>
<reference evidence="2" key="1">
    <citation type="journal article" date="2023" name="Mol. Phylogenet. Evol.">
        <title>Genome-scale phylogeny and comparative genomics of the fungal order Sordariales.</title>
        <authorList>
            <person name="Hensen N."/>
            <person name="Bonometti L."/>
            <person name="Westerberg I."/>
            <person name="Brannstrom I.O."/>
            <person name="Guillou S."/>
            <person name="Cros-Aarteil S."/>
            <person name="Calhoun S."/>
            <person name="Haridas S."/>
            <person name="Kuo A."/>
            <person name="Mondo S."/>
            <person name="Pangilinan J."/>
            <person name="Riley R."/>
            <person name="LaButti K."/>
            <person name="Andreopoulos B."/>
            <person name="Lipzen A."/>
            <person name="Chen C."/>
            <person name="Yan M."/>
            <person name="Daum C."/>
            <person name="Ng V."/>
            <person name="Clum A."/>
            <person name="Steindorff A."/>
            <person name="Ohm R.A."/>
            <person name="Martin F."/>
            <person name="Silar P."/>
            <person name="Natvig D.O."/>
            <person name="Lalanne C."/>
            <person name="Gautier V."/>
            <person name="Ament-Velasquez S.L."/>
            <person name="Kruys A."/>
            <person name="Hutchinson M.I."/>
            <person name="Powell A.J."/>
            <person name="Barry K."/>
            <person name="Miller A.N."/>
            <person name="Grigoriev I.V."/>
            <person name="Debuchy R."/>
            <person name="Gladieux P."/>
            <person name="Hiltunen Thoren M."/>
            <person name="Johannesson H."/>
        </authorList>
    </citation>
    <scope>NUCLEOTIDE SEQUENCE</scope>
    <source>
        <strain evidence="2">CBS 958.72</strain>
    </source>
</reference>
<dbReference type="Proteomes" id="UP001287356">
    <property type="component" value="Unassembled WGS sequence"/>
</dbReference>
<evidence type="ECO:0000313" key="3">
    <source>
        <dbReference type="Proteomes" id="UP001287356"/>
    </source>
</evidence>
<feature type="domain" description="Dipeptidylpeptidase IV N-terminal" evidence="1">
    <location>
        <begin position="152"/>
        <end position="193"/>
    </location>
</feature>
<protein>
    <recommendedName>
        <fullName evidence="1">Dipeptidylpeptidase IV N-terminal domain-containing protein</fullName>
    </recommendedName>
</protein>
<organism evidence="2 3">
    <name type="scientific">Lasiosphaeria ovina</name>
    <dbReference type="NCBI Taxonomy" id="92902"/>
    <lineage>
        <taxon>Eukaryota</taxon>
        <taxon>Fungi</taxon>
        <taxon>Dikarya</taxon>
        <taxon>Ascomycota</taxon>
        <taxon>Pezizomycotina</taxon>
        <taxon>Sordariomycetes</taxon>
        <taxon>Sordariomycetidae</taxon>
        <taxon>Sordariales</taxon>
        <taxon>Lasiosphaeriaceae</taxon>
        <taxon>Lasiosphaeria</taxon>
    </lineage>
</organism>
<sequence>MPADGLTKKLSRQRLEHFRAMSNLQDAHLVVTYPKLDRNREVDTSLVPDLLSTRDAGLDEPLGALESLEKLLGESSAYAIERPWLFLLASQPLGSKSSGRSRSGHLDLSLYLVLTKAARYLIANAMQAFTCQPLTRQARENPFTDSALLASLDVASGETQSLVPGSAGDMQYAQWSPVSSSQIAFVQGNNLFI</sequence>
<dbReference type="Gene3D" id="2.140.10.30">
    <property type="entry name" value="Dipeptidylpeptidase IV, N-terminal domain"/>
    <property type="match status" value="1"/>
</dbReference>